<feature type="domain" description="RlpA-like protein double-psi beta-barrel" evidence="3">
    <location>
        <begin position="38"/>
        <end position="126"/>
    </location>
</feature>
<dbReference type="InterPro" id="IPR009009">
    <property type="entry name" value="RlpA-like_DPBB"/>
</dbReference>
<dbReference type="InterPro" id="IPR036908">
    <property type="entry name" value="RlpA-like_sf"/>
</dbReference>
<organism evidence="4">
    <name type="scientific">marine sediment metagenome</name>
    <dbReference type="NCBI Taxonomy" id="412755"/>
    <lineage>
        <taxon>unclassified sequences</taxon>
        <taxon>metagenomes</taxon>
        <taxon>ecological metagenomes</taxon>
    </lineage>
</organism>
<dbReference type="HAMAP" id="MF_02071">
    <property type="entry name" value="RlpA"/>
    <property type="match status" value="1"/>
</dbReference>
<dbReference type="AlphaFoldDB" id="A0A0F9XBL7"/>
<proteinExistence type="inferred from homology"/>
<dbReference type="Gene3D" id="2.40.40.10">
    <property type="entry name" value="RlpA-like domain"/>
    <property type="match status" value="1"/>
</dbReference>
<dbReference type="PANTHER" id="PTHR34183">
    <property type="entry name" value="ENDOLYTIC PEPTIDOGLYCAN TRANSGLYCOSYLASE RLPA"/>
    <property type="match status" value="1"/>
</dbReference>
<dbReference type="PANTHER" id="PTHR34183:SF1">
    <property type="entry name" value="ENDOLYTIC PEPTIDOGLYCAN TRANSGLYCOSYLASE RLPA"/>
    <property type="match status" value="1"/>
</dbReference>
<dbReference type="InterPro" id="IPR034718">
    <property type="entry name" value="RlpA"/>
</dbReference>
<dbReference type="EMBL" id="LAZR01000123">
    <property type="protein sequence ID" value="KKN89078.1"/>
    <property type="molecule type" value="Genomic_DNA"/>
</dbReference>
<evidence type="ECO:0000256" key="2">
    <source>
        <dbReference type="ARBA" id="ARBA00023316"/>
    </source>
</evidence>
<keyword evidence="1" id="KW-0456">Lyase</keyword>
<keyword evidence="2" id="KW-0961">Cell wall biogenesis/degradation</keyword>
<accession>A0A0F9XBL7</accession>
<dbReference type="InterPro" id="IPR012997">
    <property type="entry name" value="RplA"/>
</dbReference>
<reference evidence="4" key="1">
    <citation type="journal article" date="2015" name="Nature">
        <title>Complex archaea that bridge the gap between prokaryotes and eukaryotes.</title>
        <authorList>
            <person name="Spang A."/>
            <person name="Saw J.H."/>
            <person name="Jorgensen S.L."/>
            <person name="Zaremba-Niedzwiedzka K."/>
            <person name="Martijn J."/>
            <person name="Lind A.E."/>
            <person name="van Eijk R."/>
            <person name="Schleper C."/>
            <person name="Guy L."/>
            <person name="Ettema T.J."/>
        </authorList>
    </citation>
    <scope>NUCLEOTIDE SEQUENCE</scope>
</reference>
<evidence type="ECO:0000313" key="4">
    <source>
        <dbReference type="EMBL" id="KKN89078.1"/>
    </source>
</evidence>
<evidence type="ECO:0000256" key="1">
    <source>
        <dbReference type="ARBA" id="ARBA00023239"/>
    </source>
</evidence>
<sequence>MKFLPKAALAAALFASTLVTGYTVSVAPVAAHGAHKAASGAASYYGKRFHGRTTANGEKFNMNSMTAAHKTLPFGTKVRVTNQRNGKSVVVRINDRGPYAGGRVIDLSKAAASKIGMIQSGTARVSLDII</sequence>
<dbReference type="Pfam" id="PF03330">
    <property type="entry name" value="DPBB_1"/>
    <property type="match status" value="1"/>
</dbReference>
<gene>
    <name evidence="4" type="ORF">LCGC14_0242710</name>
</gene>
<comment type="caution">
    <text evidence="4">The sequence shown here is derived from an EMBL/GenBank/DDBJ whole genome shotgun (WGS) entry which is preliminary data.</text>
</comment>
<dbReference type="CDD" id="cd22268">
    <property type="entry name" value="DPBB_RlpA-like"/>
    <property type="match status" value="1"/>
</dbReference>
<name>A0A0F9XBL7_9ZZZZ</name>
<dbReference type="GO" id="GO:0071555">
    <property type="term" value="P:cell wall organization"/>
    <property type="evidence" value="ECO:0007669"/>
    <property type="project" value="UniProtKB-KW"/>
</dbReference>
<evidence type="ECO:0000259" key="3">
    <source>
        <dbReference type="Pfam" id="PF03330"/>
    </source>
</evidence>
<dbReference type="NCBIfam" id="TIGR00413">
    <property type="entry name" value="rlpA"/>
    <property type="match status" value="1"/>
</dbReference>
<protein>
    <recommendedName>
        <fullName evidence="3">RlpA-like protein double-psi beta-barrel domain-containing protein</fullName>
    </recommendedName>
</protein>
<dbReference type="GO" id="GO:0016829">
    <property type="term" value="F:lyase activity"/>
    <property type="evidence" value="ECO:0007669"/>
    <property type="project" value="UniProtKB-KW"/>
</dbReference>
<dbReference type="SUPFAM" id="SSF50685">
    <property type="entry name" value="Barwin-like endoglucanases"/>
    <property type="match status" value="1"/>
</dbReference>